<comment type="caution">
    <text evidence="1">The sequence shown here is derived from an EMBL/GenBank/DDBJ whole genome shotgun (WGS) entry which is preliminary data.</text>
</comment>
<evidence type="ECO:0000313" key="1">
    <source>
        <dbReference type="EMBL" id="KAK2942164.1"/>
    </source>
</evidence>
<organism evidence="1 2">
    <name type="scientific">Blattamonas nauphoetae</name>
    <dbReference type="NCBI Taxonomy" id="2049346"/>
    <lineage>
        <taxon>Eukaryota</taxon>
        <taxon>Metamonada</taxon>
        <taxon>Preaxostyla</taxon>
        <taxon>Oxymonadida</taxon>
        <taxon>Blattamonas</taxon>
    </lineage>
</organism>
<dbReference type="EMBL" id="JARBJD010000428">
    <property type="protein sequence ID" value="KAK2942164.1"/>
    <property type="molecule type" value="Genomic_DNA"/>
</dbReference>
<dbReference type="Proteomes" id="UP001281761">
    <property type="component" value="Unassembled WGS sequence"/>
</dbReference>
<gene>
    <name evidence="1" type="ORF">BLNAU_22921</name>
</gene>
<name>A0ABQ9WRN5_9EUKA</name>
<keyword evidence="2" id="KW-1185">Reference proteome</keyword>
<accession>A0ABQ9WRN5</accession>
<reference evidence="1 2" key="1">
    <citation type="journal article" date="2022" name="bioRxiv">
        <title>Genomics of Preaxostyla Flagellates Illuminates Evolutionary Transitions and the Path Towards Mitochondrial Loss.</title>
        <authorList>
            <person name="Novak L.V.F."/>
            <person name="Treitli S.C."/>
            <person name="Pyrih J."/>
            <person name="Halakuc P."/>
            <person name="Pipaliya S.V."/>
            <person name="Vacek V."/>
            <person name="Brzon O."/>
            <person name="Soukal P."/>
            <person name="Eme L."/>
            <person name="Dacks J.B."/>
            <person name="Karnkowska A."/>
            <person name="Elias M."/>
            <person name="Hampl V."/>
        </authorList>
    </citation>
    <scope>NUCLEOTIDE SEQUENCE [LARGE SCALE GENOMIC DNA]</scope>
    <source>
        <strain evidence="1">NAU3</strain>
        <tissue evidence="1">Gut</tissue>
    </source>
</reference>
<proteinExistence type="predicted"/>
<protein>
    <submittedName>
        <fullName evidence="1">Uncharacterized protein</fullName>
    </submittedName>
</protein>
<sequence length="105" mass="11800">MDLTCSRFLVWRSSLTYETTPRLAEDWPAKDLLVDWILQPTGLPDLDASRNHACSRMGFGYCGLDNRSDQVREQRGREGSSRGGCVHPRSLFGWRCLGCAGHEIG</sequence>
<evidence type="ECO:0000313" key="2">
    <source>
        <dbReference type="Proteomes" id="UP001281761"/>
    </source>
</evidence>